<dbReference type="NCBIfam" id="TIGR02937">
    <property type="entry name" value="sigma70-ECF"/>
    <property type="match status" value="1"/>
</dbReference>
<evidence type="ECO:0000313" key="6">
    <source>
        <dbReference type="Proteomes" id="UP001370348"/>
    </source>
</evidence>
<dbReference type="InterPro" id="IPR000838">
    <property type="entry name" value="RNA_pol_sigma70_ECF_CS"/>
</dbReference>
<dbReference type="InterPro" id="IPR013249">
    <property type="entry name" value="RNA_pol_sigma70_r4_t2"/>
</dbReference>
<keyword evidence="2" id="KW-0731">Sigma factor</keyword>
<dbReference type="Gene3D" id="3.10.450.50">
    <property type="match status" value="1"/>
</dbReference>
<dbReference type="Gene3D" id="1.10.1740.10">
    <property type="match status" value="1"/>
</dbReference>
<keyword evidence="2" id="KW-0805">Transcription regulation</keyword>
<dbReference type="SUPFAM" id="SSF54427">
    <property type="entry name" value="NTF2-like"/>
    <property type="match status" value="1"/>
</dbReference>
<comment type="subunit">
    <text evidence="1">Interacts transiently with the RNA polymerase catalytic core formed by RpoA, RpoB, RpoC and RpoZ (2 alpha, 1 beta, 1 beta' and 1 omega subunit) to form the RNA polymerase holoenzyme that can initiate transcription.</text>
</comment>
<dbReference type="PROSITE" id="PS01063">
    <property type="entry name" value="SIGMA70_ECF"/>
    <property type="match status" value="1"/>
</dbReference>
<reference evidence="5 6" key="1">
    <citation type="submission" date="2021-12" db="EMBL/GenBank/DDBJ databases">
        <title>Discovery of the Pendulisporaceae a myxobacterial family with distinct sporulation behavior and unique specialized metabolism.</title>
        <authorList>
            <person name="Garcia R."/>
            <person name="Popoff A."/>
            <person name="Bader C.D."/>
            <person name="Loehr J."/>
            <person name="Walesch S."/>
            <person name="Walt C."/>
            <person name="Boldt J."/>
            <person name="Bunk B."/>
            <person name="Haeckl F.J.F.P.J."/>
            <person name="Gunesch A.P."/>
            <person name="Birkelbach J."/>
            <person name="Nuebel U."/>
            <person name="Pietschmann T."/>
            <person name="Bach T."/>
            <person name="Mueller R."/>
        </authorList>
    </citation>
    <scope>NUCLEOTIDE SEQUENCE [LARGE SCALE GENOMIC DNA]</scope>
    <source>
        <strain evidence="5 6">MSr11954</strain>
    </source>
</reference>
<dbReference type="InterPro" id="IPR013324">
    <property type="entry name" value="RNA_pol_sigma_r3/r4-like"/>
</dbReference>
<dbReference type="InterPro" id="IPR032710">
    <property type="entry name" value="NTF2-like_dom_sf"/>
</dbReference>
<dbReference type="PANTHER" id="PTHR30173">
    <property type="entry name" value="SIGMA 19 FACTOR"/>
    <property type="match status" value="1"/>
</dbReference>
<dbReference type="Pfam" id="PF04542">
    <property type="entry name" value="Sigma70_r2"/>
    <property type="match status" value="1"/>
</dbReference>
<keyword evidence="6" id="KW-1185">Reference proteome</keyword>
<evidence type="ECO:0000259" key="3">
    <source>
        <dbReference type="Pfam" id="PF04542"/>
    </source>
</evidence>
<dbReference type="InterPro" id="IPR014284">
    <property type="entry name" value="RNA_pol_sigma-70_dom"/>
</dbReference>
<dbReference type="NCBIfam" id="NF006089">
    <property type="entry name" value="PRK08241.1"/>
    <property type="match status" value="1"/>
</dbReference>
<dbReference type="InterPro" id="IPR013325">
    <property type="entry name" value="RNA_pol_sigma_r2"/>
</dbReference>
<feature type="domain" description="RNA polymerase sigma-70 region 2" evidence="3">
    <location>
        <begin position="13"/>
        <end position="77"/>
    </location>
</feature>
<protein>
    <recommendedName>
        <fullName evidence="2">RNA polymerase sigma factor</fullName>
    </recommendedName>
</protein>
<name>A0ABZ2M3L1_9BACT</name>
<dbReference type="InterPro" id="IPR014305">
    <property type="entry name" value="RNA_pol_sigma-G_actinobac"/>
</dbReference>
<dbReference type="PANTHER" id="PTHR30173:SF36">
    <property type="entry name" value="ECF RNA POLYMERASE SIGMA FACTOR SIGJ"/>
    <property type="match status" value="1"/>
</dbReference>
<feature type="domain" description="RNA polymerase sigma factor 70 region 4 type 2" evidence="4">
    <location>
        <begin position="141"/>
        <end position="186"/>
    </location>
</feature>
<sequence>MSDSGEFVQRIKPFRRELLAHCYRMLGSVDDAEDVVQETYLRAWRAEGTFEARASLRAWLYKIATNACLTALEQRQRQRRALPSGLGAPSRDPHAAPVFAGPEVDWVEPIPDALVSSESDDPGAIAVSRQDLRLALIASWQHLPSRQRAVLLLREVLAFSAEEVAEMLDITAAAVKSMLQRARARLDEVMPAAEDVREPTAPEARALLDRYIAAFESSDAAAIEQLLCEDATLEMVPAITWFSGKTTCAPYIVHHALGSPGEWRMAPTRANGQLATIAYRRGEDGVHRAFGVAVLSFGAGGIARIVLFADPELVARFEGPVADGLIHHTGSDPVS</sequence>
<dbReference type="CDD" id="cd06171">
    <property type="entry name" value="Sigma70_r4"/>
    <property type="match status" value="1"/>
</dbReference>
<proteinExistence type="inferred from homology"/>
<keyword evidence="2" id="KW-0804">Transcription</keyword>
<dbReference type="EMBL" id="CP089984">
    <property type="protein sequence ID" value="WXB17722.1"/>
    <property type="molecule type" value="Genomic_DNA"/>
</dbReference>
<dbReference type="InterPro" id="IPR052704">
    <property type="entry name" value="ECF_Sigma-70_Domain"/>
</dbReference>
<dbReference type="SUPFAM" id="SSF88946">
    <property type="entry name" value="Sigma2 domain of RNA polymerase sigma factors"/>
    <property type="match status" value="1"/>
</dbReference>
<organism evidence="5 6">
    <name type="scientific">Pendulispora albinea</name>
    <dbReference type="NCBI Taxonomy" id="2741071"/>
    <lineage>
        <taxon>Bacteria</taxon>
        <taxon>Pseudomonadati</taxon>
        <taxon>Myxococcota</taxon>
        <taxon>Myxococcia</taxon>
        <taxon>Myxococcales</taxon>
        <taxon>Sorangiineae</taxon>
        <taxon>Pendulisporaceae</taxon>
        <taxon>Pendulispora</taxon>
    </lineage>
</organism>
<dbReference type="NCBIfam" id="TIGR02960">
    <property type="entry name" value="SigX5"/>
    <property type="match status" value="1"/>
</dbReference>
<evidence type="ECO:0000259" key="4">
    <source>
        <dbReference type="Pfam" id="PF08281"/>
    </source>
</evidence>
<evidence type="ECO:0000256" key="1">
    <source>
        <dbReference type="ARBA" id="ARBA00011344"/>
    </source>
</evidence>
<dbReference type="Proteomes" id="UP001370348">
    <property type="component" value="Chromosome"/>
</dbReference>
<dbReference type="Pfam" id="PF08281">
    <property type="entry name" value="Sigma70_r4_2"/>
    <property type="match status" value="1"/>
</dbReference>
<dbReference type="Gene3D" id="1.10.10.10">
    <property type="entry name" value="Winged helix-like DNA-binding domain superfamily/Winged helix DNA-binding domain"/>
    <property type="match status" value="1"/>
</dbReference>
<accession>A0ABZ2M3L1</accession>
<evidence type="ECO:0000256" key="2">
    <source>
        <dbReference type="RuleBase" id="RU000716"/>
    </source>
</evidence>
<comment type="similarity">
    <text evidence="2">Belongs to the sigma-70 factor family. ECF subfamily.</text>
</comment>
<evidence type="ECO:0000313" key="5">
    <source>
        <dbReference type="EMBL" id="WXB17722.1"/>
    </source>
</evidence>
<dbReference type="InterPro" id="IPR036388">
    <property type="entry name" value="WH-like_DNA-bd_sf"/>
</dbReference>
<keyword evidence="2" id="KW-0238">DNA-binding</keyword>
<gene>
    <name evidence="5" type="ORF">LZC94_10715</name>
</gene>
<dbReference type="SUPFAM" id="SSF88659">
    <property type="entry name" value="Sigma3 and sigma4 domains of RNA polymerase sigma factors"/>
    <property type="match status" value="1"/>
</dbReference>
<dbReference type="InterPro" id="IPR007627">
    <property type="entry name" value="RNA_pol_sigma70_r2"/>
</dbReference>